<sequence>MNLFQKYGGSSFWSEFLNIYMQEFICSESLSHYCNEVEIDHIRRMAEGLMEVTFSSERKYSKDVLKGIHKNLRITNADFDEWIKIYRLVLKEIGISDEDSDTIVINIETYRNAIVSKS</sequence>
<dbReference type="AlphaFoldDB" id="A0A1R2CZE1"/>
<name>A0A1R2CZE1_9CILI</name>
<accession>A0A1R2CZE1</accession>
<evidence type="ECO:0000313" key="2">
    <source>
        <dbReference type="Proteomes" id="UP000187209"/>
    </source>
</evidence>
<dbReference type="InterPro" id="IPR009050">
    <property type="entry name" value="Globin-like_sf"/>
</dbReference>
<comment type="caution">
    <text evidence="1">The sequence shown here is derived from an EMBL/GenBank/DDBJ whole genome shotgun (WGS) entry which is preliminary data.</text>
</comment>
<dbReference type="GO" id="GO:0020037">
    <property type="term" value="F:heme binding"/>
    <property type="evidence" value="ECO:0007669"/>
    <property type="project" value="InterPro"/>
</dbReference>
<dbReference type="OrthoDB" id="283492at2759"/>
<dbReference type="GO" id="GO:0019825">
    <property type="term" value="F:oxygen binding"/>
    <property type="evidence" value="ECO:0007669"/>
    <property type="project" value="InterPro"/>
</dbReference>
<dbReference type="SUPFAM" id="SSF46458">
    <property type="entry name" value="Globin-like"/>
    <property type="match status" value="1"/>
</dbReference>
<keyword evidence="2" id="KW-1185">Reference proteome</keyword>
<dbReference type="EMBL" id="MPUH01000027">
    <property type="protein sequence ID" value="OMJ94365.1"/>
    <property type="molecule type" value="Genomic_DNA"/>
</dbReference>
<gene>
    <name evidence="1" type="ORF">SteCoe_2407</name>
</gene>
<evidence type="ECO:0008006" key="3">
    <source>
        <dbReference type="Google" id="ProtNLM"/>
    </source>
</evidence>
<dbReference type="Proteomes" id="UP000187209">
    <property type="component" value="Unassembled WGS sequence"/>
</dbReference>
<proteinExistence type="predicted"/>
<protein>
    <recommendedName>
        <fullName evidence="3">Globin</fullName>
    </recommendedName>
</protein>
<reference evidence="1 2" key="1">
    <citation type="submission" date="2016-11" db="EMBL/GenBank/DDBJ databases">
        <title>The macronuclear genome of Stentor coeruleus: a giant cell with tiny introns.</title>
        <authorList>
            <person name="Slabodnick M."/>
            <person name="Ruby J.G."/>
            <person name="Reiff S.B."/>
            <person name="Swart E.C."/>
            <person name="Gosai S."/>
            <person name="Prabakaran S."/>
            <person name="Witkowska E."/>
            <person name="Larue G.E."/>
            <person name="Fisher S."/>
            <person name="Freeman R.M."/>
            <person name="Gunawardena J."/>
            <person name="Chu W."/>
            <person name="Stover N.A."/>
            <person name="Gregory B.D."/>
            <person name="Nowacki M."/>
            <person name="Derisi J."/>
            <person name="Roy S.W."/>
            <person name="Marshall W.F."/>
            <person name="Sood P."/>
        </authorList>
    </citation>
    <scope>NUCLEOTIDE SEQUENCE [LARGE SCALE GENOMIC DNA]</scope>
    <source>
        <strain evidence="1">WM001</strain>
    </source>
</reference>
<evidence type="ECO:0000313" key="1">
    <source>
        <dbReference type="EMBL" id="OMJ94365.1"/>
    </source>
</evidence>
<dbReference type="Gene3D" id="1.10.490.10">
    <property type="entry name" value="Globins"/>
    <property type="match status" value="1"/>
</dbReference>
<dbReference type="InterPro" id="IPR012292">
    <property type="entry name" value="Globin/Proto"/>
</dbReference>
<organism evidence="1 2">
    <name type="scientific">Stentor coeruleus</name>
    <dbReference type="NCBI Taxonomy" id="5963"/>
    <lineage>
        <taxon>Eukaryota</taxon>
        <taxon>Sar</taxon>
        <taxon>Alveolata</taxon>
        <taxon>Ciliophora</taxon>
        <taxon>Postciliodesmatophora</taxon>
        <taxon>Heterotrichea</taxon>
        <taxon>Heterotrichida</taxon>
        <taxon>Stentoridae</taxon>
        <taxon>Stentor</taxon>
    </lineage>
</organism>